<evidence type="ECO:0000256" key="1">
    <source>
        <dbReference type="ARBA" id="ARBA00022737"/>
    </source>
</evidence>
<dbReference type="InterPro" id="IPR036770">
    <property type="entry name" value="Ankyrin_rpt-contain_sf"/>
</dbReference>
<dbReference type="InterPro" id="IPR001678">
    <property type="entry name" value="MeTrfase_RsmB-F_NOP2_dom"/>
</dbReference>
<evidence type="ECO:0000256" key="4">
    <source>
        <dbReference type="PROSITE-ProRule" id="PRU01023"/>
    </source>
</evidence>
<keyword evidence="8" id="KW-1185">Reference proteome</keyword>
<evidence type="ECO:0000256" key="2">
    <source>
        <dbReference type="ARBA" id="ARBA00023043"/>
    </source>
</evidence>
<organism evidence="7 8">
    <name type="scientific">Bursaphelenchus okinawaensis</name>
    <dbReference type="NCBI Taxonomy" id="465554"/>
    <lineage>
        <taxon>Eukaryota</taxon>
        <taxon>Metazoa</taxon>
        <taxon>Ecdysozoa</taxon>
        <taxon>Nematoda</taxon>
        <taxon>Chromadorea</taxon>
        <taxon>Rhabditida</taxon>
        <taxon>Tylenchina</taxon>
        <taxon>Tylenchomorpha</taxon>
        <taxon>Aphelenchoidea</taxon>
        <taxon>Aphelenchoididae</taxon>
        <taxon>Bursaphelenchus</taxon>
    </lineage>
</organism>
<comment type="similarity">
    <text evidence="4">Belongs to the class I-like SAM-binding methyltransferase superfamily. RsmB/NOP family.</text>
</comment>
<dbReference type="OrthoDB" id="5874415at2759"/>
<comment type="caution">
    <text evidence="7">The sequence shown here is derived from an EMBL/GenBank/DDBJ whole genome shotgun (WGS) entry which is preliminary data.</text>
</comment>
<accession>A0A811K464</accession>
<dbReference type="AlphaFoldDB" id="A0A811K464"/>
<dbReference type="InterPro" id="IPR002110">
    <property type="entry name" value="Ankyrin_rpt"/>
</dbReference>
<dbReference type="PROSITE" id="PS50088">
    <property type="entry name" value="ANK_REPEAT"/>
    <property type="match status" value="1"/>
</dbReference>
<dbReference type="PANTHER" id="PTHR24198">
    <property type="entry name" value="ANKYRIN REPEAT AND PROTEIN KINASE DOMAIN-CONTAINING PROTEIN"/>
    <property type="match status" value="1"/>
</dbReference>
<keyword evidence="2 3" id="KW-0040">ANK repeat</keyword>
<sequence>MSTKWVKLHLTWPQHTRNKIAISCLLPQGANVTAHQAKKGFTVLHECIVANNTTLANHILTRVDALALFHITTPAPAPQSAMTLAACWGMSDLVESLMRLAHKNGFNVGGIANREMERAGWTALHWAAAGGNVDCVRRILDTAKSIKILKKNVLLPARCDYMHQIALQTAVKNKFLDVAAVLLEYGSDPNHTDYLRQSSYTIATDIDVKTPGFKAKFNEICKKTKAPEEKAVKTRKRMAAKDKVEPAPKRTTKDDRRSFDSCYHSDNSVDYSNRCSSEVAQQWCQTPVNTQFQNPNFGLNAVTNTANASNYNYYNNGSYGINNSNRDLGTVDVIGSLKRGKAFEKVKEKVAKTGEQIGQEETGIVIEGLEEEDEFVDRVNGGLVDFTSSEGDYEPGQVKQDVVEPNSNQIQITGLEFLNSHLKTEEGVIEYPSDLRILSYAREVFDNYPALMKDKNGISSWWLLDGGSVLPVLALDLKEDDNVLDMCASPGGKSLMIIQSVKFGKKS</sequence>
<dbReference type="Gene3D" id="3.40.50.150">
    <property type="entry name" value="Vaccinia Virus protein VP39"/>
    <property type="match status" value="1"/>
</dbReference>
<feature type="repeat" description="ANK" evidence="3">
    <location>
        <begin position="119"/>
        <end position="151"/>
    </location>
</feature>
<feature type="region of interest" description="Disordered" evidence="5">
    <location>
        <begin position="231"/>
        <end position="258"/>
    </location>
</feature>
<feature type="compositionally biased region" description="Basic and acidic residues" evidence="5">
    <location>
        <begin position="239"/>
        <end position="258"/>
    </location>
</feature>
<dbReference type="PROSITE" id="PS51686">
    <property type="entry name" value="SAM_MT_RSMB_NOP"/>
    <property type="match status" value="1"/>
</dbReference>
<dbReference type="Pfam" id="PF12796">
    <property type="entry name" value="Ank_2"/>
    <property type="match status" value="1"/>
</dbReference>
<gene>
    <name evidence="7" type="ORF">BOKJ2_LOCUS3107</name>
</gene>
<dbReference type="InterPro" id="IPR029063">
    <property type="entry name" value="SAM-dependent_MTases_sf"/>
</dbReference>
<dbReference type="GO" id="GO:0005737">
    <property type="term" value="C:cytoplasm"/>
    <property type="evidence" value="ECO:0007669"/>
    <property type="project" value="TreeGrafter"/>
</dbReference>
<comment type="caution">
    <text evidence="4">Lacks conserved residue(s) required for the propagation of feature annotation.</text>
</comment>
<keyword evidence="4" id="KW-0808">Transferase</keyword>
<evidence type="ECO:0000313" key="7">
    <source>
        <dbReference type="EMBL" id="CAD5210277.1"/>
    </source>
</evidence>
<dbReference type="SUPFAM" id="SSF53335">
    <property type="entry name" value="S-adenosyl-L-methionine-dependent methyltransferases"/>
    <property type="match status" value="1"/>
</dbReference>
<dbReference type="EMBL" id="CAJFDH010000002">
    <property type="protein sequence ID" value="CAD5210277.1"/>
    <property type="molecule type" value="Genomic_DNA"/>
</dbReference>
<evidence type="ECO:0000313" key="8">
    <source>
        <dbReference type="Proteomes" id="UP000614601"/>
    </source>
</evidence>
<dbReference type="PRINTS" id="PR01415">
    <property type="entry name" value="ANKYRIN"/>
</dbReference>
<proteinExistence type="inferred from homology"/>
<evidence type="ECO:0000256" key="3">
    <source>
        <dbReference type="PROSITE-ProRule" id="PRU00023"/>
    </source>
</evidence>
<keyword evidence="1" id="KW-0677">Repeat</keyword>
<keyword evidence="4" id="KW-0694">RNA-binding</keyword>
<keyword evidence="4" id="KW-0949">S-adenosyl-L-methionine</keyword>
<dbReference type="GO" id="GO:0008168">
    <property type="term" value="F:methyltransferase activity"/>
    <property type="evidence" value="ECO:0007669"/>
    <property type="project" value="UniProtKB-KW"/>
</dbReference>
<reference evidence="7" key="1">
    <citation type="submission" date="2020-09" db="EMBL/GenBank/DDBJ databases">
        <authorList>
            <person name="Kikuchi T."/>
        </authorList>
    </citation>
    <scope>NUCLEOTIDE SEQUENCE</scope>
    <source>
        <strain evidence="7">SH1</strain>
    </source>
</reference>
<dbReference type="Proteomes" id="UP000614601">
    <property type="component" value="Unassembled WGS sequence"/>
</dbReference>
<evidence type="ECO:0000259" key="6">
    <source>
        <dbReference type="PROSITE" id="PS51686"/>
    </source>
</evidence>
<evidence type="ECO:0000256" key="5">
    <source>
        <dbReference type="SAM" id="MobiDB-lite"/>
    </source>
</evidence>
<dbReference type="SMART" id="SM00248">
    <property type="entry name" value="ANK"/>
    <property type="match status" value="3"/>
</dbReference>
<protein>
    <recommendedName>
        <fullName evidence="6">SAM-dependent MTase RsmB/NOP-type domain-containing protein</fullName>
    </recommendedName>
</protein>
<dbReference type="EMBL" id="CAJFCW020000002">
    <property type="protein sequence ID" value="CAG9091017.1"/>
    <property type="molecule type" value="Genomic_DNA"/>
</dbReference>
<dbReference type="GO" id="GO:0032259">
    <property type="term" value="P:methylation"/>
    <property type="evidence" value="ECO:0007669"/>
    <property type="project" value="UniProtKB-KW"/>
</dbReference>
<dbReference type="SUPFAM" id="SSF48403">
    <property type="entry name" value="Ankyrin repeat"/>
    <property type="match status" value="1"/>
</dbReference>
<dbReference type="Gene3D" id="1.25.40.20">
    <property type="entry name" value="Ankyrin repeat-containing domain"/>
    <property type="match status" value="1"/>
</dbReference>
<keyword evidence="4" id="KW-0489">Methyltransferase</keyword>
<name>A0A811K464_9BILA</name>
<dbReference type="Proteomes" id="UP000783686">
    <property type="component" value="Unassembled WGS sequence"/>
</dbReference>
<dbReference type="GO" id="GO:0003723">
    <property type="term" value="F:RNA binding"/>
    <property type="evidence" value="ECO:0007669"/>
    <property type="project" value="UniProtKB-UniRule"/>
</dbReference>
<feature type="domain" description="SAM-dependent MTase RsmB/NOP-type" evidence="6">
    <location>
        <begin position="386"/>
        <end position="507"/>
    </location>
</feature>
<dbReference type="PANTHER" id="PTHR24198:SF165">
    <property type="entry name" value="ANKYRIN REPEAT-CONTAINING PROTEIN-RELATED"/>
    <property type="match status" value="1"/>
</dbReference>